<keyword evidence="3" id="KW-1185">Reference proteome</keyword>
<keyword evidence="1" id="KW-0472">Membrane</keyword>
<keyword evidence="1" id="KW-0812">Transmembrane</keyword>
<dbReference type="Proteomes" id="UP000256727">
    <property type="component" value="Unassembled WGS sequence"/>
</dbReference>
<evidence type="ECO:0000256" key="1">
    <source>
        <dbReference type="SAM" id="Phobius"/>
    </source>
</evidence>
<feature type="transmembrane region" description="Helical" evidence="1">
    <location>
        <begin position="150"/>
        <end position="171"/>
    </location>
</feature>
<gene>
    <name evidence="2" type="ORF">C8E99_1047</name>
</gene>
<feature type="transmembrane region" description="Helical" evidence="1">
    <location>
        <begin position="123"/>
        <end position="144"/>
    </location>
</feature>
<accession>A0A3D9LA65</accession>
<reference evidence="2 3" key="1">
    <citation type="submission" date="2018-07" db="EMBL/GenBank/DDBJ databases">
        <title>Sequencing the genomes of 1000 actinobacteria strains.</title>
        <authorList>
            <person name="Klenk H.-P."/>
        </authorList>
    </citation>
    <scope>NUCLEOTIDE SEQUENCE [LARGE SCALE GENOMIC DNA]</scope>
    <source>
        <strain evidence="2 3">DSM 14442</strain>
    </source>
</reference>
<dbReference type="EMBL" id="QREH01000001">
    <property type="protein sequence ID" value="REE03241.1"/>
    <property type="molecule type" value="Genomic_DNA"/>
</dbReference>
<evidence type="ECO:0000313" key="2">
    <source>
        <dbReference type="EMBL" id="REE03241.1"/>
    </source>
</evidence>
<name>A0A3D9LA65_9MICC</name>
<evidence type="ECO:0000313" key="3">
    <source>
        <dbReference type="Proteomes" id="UP000256727"/>
    </source>
</evidence>
<dbReference type="OrthoDB" id="166777at2"/>
<feature type="transmembrane region" description="Helical" evidence="1">
    <location>
        <begin position="63"/>
        <end position="85"/>
    </location>
</feature>
<protein>
    <submittedName>
        <fullName evidence="2">Uncharacterized protein</fullName>
    </submittedName>
</protein>
<dbReference type="RefSeq" id="WP_115931387.1">
    <property type="nucleotide sequence ID" value="NZ_QREH01000001.1"/>
</dbReference>
<feature type="transmembrane region" description="Helical" evidence="1">
    <location>
        <begin position="30"/>
        <end position="51"/>
    </location>
</feature>
<keyword evidence="1" id="KW-1133">Transmembrane helix</keyword>
<dbReference type="AlphaFoldDB" id="A0A3D9LA65"/>
<comment type="caution">
    <text evidence="2">The sequence shown here is derived from an EMBL/GenBank/DDBJ whole genome shotgun (WGS) entry which is preliminary data.</text>
</comment>
<organism evidence="2 3">
    <name type="scientific">Citricoccus muralis</name>
    <dbReference type="NCBI Taxonomy" id="169134"/>
    <lineage>
        <taxon>Bacteria</taxon>
        <taxon>Bacillati</taxon>
        <taxon>Actinomycetota</taxon>
        <taxon>Actinomycetes</taxon>
        <taxon>Micrococcales</taxon>
        <taxon>Micrococcaceae</taxon>
        <taxon>Citricoccus</taxon>
    </lineage>
</organism>
<proteinExistence type="predicted"/>
<sequence length="191" mass="20461">MRSAPRQPTFATRSITEAVKSLRTWTTRQVLVAVAAALLVGVVLGVATVLIPNSFFTREIPPVWWNYPVWVITSVLSGMLVATYVRGRVDTTDAGASTSRVKMEDGSDTAEQRTSRLGVAGGLLAWFAVGCPVCNKLALLALGYSGAITWFAPIQPYLAIGALLLTGIALLGRLRGQFACPVPTPRMETAR</sequence>